<dbReference type="Proteomes" id="UP001193920">
    <property type="component" value="Unassembled WGS sequence"/>
</dbReference>
<protein>
    <submittedName>
        <fullName evidence="1">Type VI secretion system baseplate subunit TssF</fullName>
    </submittedName>
</protein>
<dbReference type="EMBL" id="JACXBF010000010">
    <property type="protein sequence ID" value="MBD2798905.1"/>
    <property type="molecule type" value="Genomic_DNA"/>
</dbReference>
<dbReference type="PANTHER" id="PTHR35370">
    <property type="entry name" value="CYTOPLASMIC PROTEIN-RELATED-RELATED"/>
    <property type="match status" value="1"/>
</dbReference>
<reference evidence="1" key="2">
    <citation type="journal article" date="2024" name="Toxins">
        <title>Genome Sequence Analysis of Native Xenorhabdus Strains Isolated from Entomopathogenic Nematodes in Argentina.</title>
        <authorList>
            <person name="Palma L."/>
            <person name="Frizzo L."/>
            <person name="Kaiser S."/>
            <person name="Berry C."/>
            <person name="Caballero P."/>
            <person name="Bode H.B."/>
            <person name="Del Valle E.E."/>
        </authorList>
    </citation>
    <scope>NUCLEOTIDE SEQUENCE</scope>
    <source>
        <strain evidence="1">M</strain>
    </source>
</reference>
<dbReference type="PANTHER" id="PTHR35370:SF1">
    <property type="entry name" value="TYPE VI SECRETION SYSTEM COMPONENT TSSF1"/>
    <property type="match status" value="1"/>
</dbReference>
<organism evidence="1">
    <name type="scientific">Xenorhabdus szentirmaii</name>
    <dbReference type="NCBI Taxonomy" id="290112"/>
    <lineage>
        <taxon>Bacteria</taxon>
        <taxon>Pseudomonadati</taxon>
        <taxon>Pseudomonadota</taxon>
        <taxon>Gammaproteobacteria</taxon>
        <taxon>Enterobacterales</taxon>
        <taxon>Morganellaceae</taxon>
        <taxon>Xenorhabdus</taxon>
    </lineage>
</organism>
<proteinExistence type="predicted"/>
<dbReference type="RefSeq" id="WP_323868141.1">
    <property type="nucleotide sequence ID" value="NZ_JACXBF010000010.1"/>
</dbReference>
<comment type="caution">
    <text evidence="1">The sequence shown here is derived from an EMBL/GenBank/DDBJ whole genome shotgun (WGS) entry which is preliminary data.</text>
</comment>
<gene>
    <name evidence="1" type="ORF">ID854_00105</name>
</gene>
<evidence type="ECO:0000313" key="1">
    <source>
        <dbReference type="EMBL" id="MBD2798905.1"/>
    </source>
</evidence>
<name>A0AAW3YLI4_9GAMM</name>
<dbReference type="InterPro" id="IPR010272">
    <property type="entry name" value="T6SS_TssF"/>
</dbReference>
<sequence>MNFSSKTQARKDEKRALLRLSKPCLSKIEYRKRNDVKTFEHYFQHELEYLRALQRLISQEKPHLANILNGQDPDVERTSEGFAFLTARQHQKIDDGFPEITRPTLQSLRSQTIKGIPTTSVMQLHSGIGADSACSVPKGSQMTTEAECIFVTSRQCDIEPLALIRREISYQAKETQLKLTFQYTGKDDHWLINPISLFLSADNTVADSLMLALRQYAYDIRLYRGETLCPMDGIRLEPLQGTSRLILSPPQKSGNWAPQLLLESLYLPHVHHFMTLVLPTFMQDRLSMAETNEFTLTIQLSCELDVSEAQIEQAFHLHCVPVFNRQSLRLTIPFTPDSARYCLPIENGILDVVGVELEQEPGEALHRGQTCQFYPTSVLTGMERYPDDEPAWFYSLETSVDALGRLQHELVFRDSRNQLMESTPAHKFVCHLMTFELQTPSLAAGERCYADETIPDDFHIKNLTTVSPPYPPFTHDHHYWTLLSHYSASPFLLYSAEALKHLLLGYDLYADKDRNQSRRLRRLIGGIVTVESVSGDRLVMGVPHRCLFVDLTLDDTAYESEGELFGFANTLFQFLPFCLAQDMRMLMKCHTTSGETYVLSRYPVQGYRPLM</sequence>
<reference evidence="1" key="1">
    <citation type="submission" date="2020-09" db="EMBL/GenBank/DDBJ databases">
        <authorList>
            <person name="Palma L."/>
            <person name="Caballero P."/>
            <person name="Berry C."/>
            <person name="Del Valle E."/>
        </authorList>
    </citation>
    <scope>NUCLEOTIDE SEQUENCE</scope>
    <source>
        <strain evidence="1">M</strain>
    </source>
</reference>
<accession>A0AAW3YLI4</accession>
<dbReference type="AlphaFoldDB" id="A0AAW3YLI4"/>
<dbReference type="Pfam" id="PF05947">
    <property type="entry name" value="T6SS_TssF"/>
    <property type="match status" value="1"/>
</dbReference>